<dbReference type="Gene3D" id="3.10.490.10">
    <property type="entry name" value="Gamma-glutamyl cyclotransferase-like"/>
    <property type="match status" value="1"/>
</dbReference>
<protein>
    <submittedName>
        <fullName evidence="2">Uncharacterized protein</fullName>
    </submittedName>
</protein>
<evidence type="ECO:0000256" key="1">
    <source>
        <dbReference type="SAM" id="MobiDB-lite"/>
    </source>
</evidence>
<evidence type="ECO:0000313" key="3">
    <source>
        <dbReference type="Proteomes" id="UP000809789"/>
    </source>
</evidence>
<dbReference type="OrthoDB" id="1044435at2759"/>
<gene>
    <name evidence="2" type="ORF">KVT40_001045</name>
</gene>
<dbReference type="AlphaFoldDB" id="A0A8K0PGZ5"/>
<feature type="region of interest" description="Disordered" evidence="1">
    <location>
        <begin position="264"/>
        <end position="303"/>
    </location>
</feature>
<accession>A0A8K0PGZ5</accession>
<dbReference type="Proteomes" id="UP000809789">
    <property type="component" value="Unassembled WGS sequence"/>
</dbReference>
<evidence type="ECO:0000313" key="2">
    <source>
        <dbReference type="EMBL" id="KAG8631905.1"/>
    </source>
</evidence>
<proteinExistence type="predicted"/>
<reference evidence="2" key="1">
    <citation type="submission" date="2021-07" db="EMBL/GenBank/DDBJ databases">
        <title>Elsinoe batatas strain:CRI-CJ2 Genome sequencing and assembly.</title>
        <authorList>
            <person name="Huang L."/>
        </authorList>
    </citation>
    <scope>NUCLEOTIDE SEQUENCE</scope>
    <source>
        <strain evidence="2">CRI-CJ2</strain>
    </source>
</reference>
<name>A0A8K0PGZ5_9PEZI</name>
<comment type="caution">
    <text evidence="2">The sequence shown here is derived from an EMBL/GenBank/DDBJ whole genome shotgun (WGS) entry which is preliminary data.</text>
</comment>
<dbReference type="EMBL" id="JAESVG020000001">
    <property type="protein sequence ID" value="KAG8631905.1"/>
    <property type="molecule type" value="Genomic_DNA"/>
</dbReference>
<feature type="compositionally biased region" description="Basic and acidic residues" evidence="1">
    <location>
        <begin position="285"/>
        <end position="303"/>
    </location>
</feature>
<feature type="compositionally biased region" description="Low complexity" evidence="1">
    <location>
        <begin position="67"/>
        <end position="81"/>
    </location>
</feature>
<keyword evidence="3" id="KW-1185">Reference proteome</keyword>
<sequence>MASPSSTFISSLSNALSGMEISRQLQTHDLAMATDRAANLASEDEEETTPDTSFGPVTTCPTPPIPDLTSSSSPSTSTSFDVKNIRSTTNSITPSTSPFAIHAALLFQADSTKLPGSTIALDLAKRNLIDADHLRSGALYDPADRPLIFVTGVLQLPGTLNAALGHWDRSELKLVKCMTPGRVMLRMDHGDKNKSVVYSDVETSVPGMVVFGRGKENRQMLSEWHGDKYLRVLVEVQVQTEDWVKRRFPAFTWVDKRALGWDVDSDDSSQEDSGQSDMEGGNDDDFGKEAFEGHEIEGKHAEGIDEYMVDGQALASELSIE</sequence>
<feature type="region of interest" description="Disordered" evidence="1">
    <location>
        <begin position="38"/>
        <end position="81"/>
    </location>
</feature>
<organism evidence="2 3">
    <name type="scientific">Elsinoe batatas</name>
    <dbReference type="NCBI Taxonomy" id="2601811"/>
    <lineage>
        <taxon>Eukaryota</taxon>
        <taxon>Fungi</taxon>
        <taxon>Dikarya</taxon>
        <taxon>Ascomycota</taxon>
        <taxon>Pezizomycotina</taxon>
        <taxon>Dothideomycetes</taxon>
        <taxon>Dothideomycetidae</taxon>
        <taxon>Myriangiales</taxon>
        <taxon>Elsinoaceae</taxon>
        <taxon>Elsinoe</taxon>
    </lineage>
</organism>